<proteinExistence type="predicted"/>
<dbReference type="GO" id="GO:0016787">
    <property type="term" value="F:hydrolase activity"/>
    <property type="evidence" value="ECO:0007669"/>
    <property type="project" value="UniProtKB-KW"/>
</dbReference>
<evidence type="ECO:0000313" key="3">
    <source>
        <dbReference type="Proteomes" id="UP001060919"/>
    </source>
</evidence>
<dbReference type="PANTHER" id="PTHR43798">
    <property type="entry name" value="MONOACYLGLYCEROL LIPASE"/>
    <property type="match status" value="1"/>
</dbReference>
<accession>A0A916DRW2</accession>
<dbReference type="RefSeq" id="WP_264792680.1">
    <property type="nucleotide sequence ID" value="NZ_AP026867.1"/>
</dbReference>
<dbReference type="Gene3D" id="3.40.50.1820">
    <property type="entry name" value="alpha/beta hydrolase"/>
    <property type="match status" value="1"/>
</dbReference>
<keyword evidence="3" id="KW-1185">Reference proteome</keyword>
<dbReference type="Pfam" id="PF00561">
    <property type="entry name" value="Abhydrolase_1"/>
    <property type="match status" value="1"/>
</dbReference>
<dbReference type="InterPro" id="IPR050266">
    <property type="entry name" value="AB_hydrolase_sf"/>
</dbReference>
<dbReference type="InterPro" id="IPR029058">
    <property type="entry name" value="AB_hydrolase_fold"/>
</dbReference>
<dbReference type="KEGG" id="aup:AsAng_0022250"/>
<protein>
    <submittedName>
        <fullName evidence="2">Alpha/beta hydrolase</fullName>
    </submittedName>
</protein>
<dbReference type="Proteomes" id="UP001060919">
    <property type="component" value="Chromosome"/>
</dbReference>
<name>A0A916DRW2_9BACT</name>
<keyword evidence="2" id="KW-0378">Hydrolase</keyword>
<sequence>MKTVKIERNIIEYQDLGKGQPIIFIHGAFSNGNTWRKVIPQLSNNYRCIIPEWPFGGHKVPILNELDFSPDGIAELIAKLITKLGLHNSIIIANDTGGAYAQVFASKYNEMISHLILSNCEGFEIFPPKKFKSLSTMVKIPGYMWLMAKLFSYKASLKWDMTFGLLSHKLTKEDISELYVKNFVKNNLIREDFRKMAVQWDPLYTERAAIKLVEFNKPVLITWGKDDFKLFPMELGKKLKTIFPNVKFVEIENSKTYVQEDNPIALVESINQFLK</sequence>
<dbReference type="AlphaFoldDB" id="A0A916DRW2"/>
<evidence type="ECO:0000259" key="1">
    <source>
        <dbReference type="Pfam" id="PF00561"/>
    </source>
</evidence>
<feature type="domain" description="AB hydrolase-1" evidence="1">
    <location>
        <begin position="21"/>
        <end position="263"/>
    </location>
</feature>
<dbReference type="InterPro" id="IPR000073">
    <property type="entry name" value="AB_hydrolase_1"/>
</dbReference>
<dbReference type="SUPFAM" id="SSF53474">
    <property type="entry name" value="alpha/beta-Hydrolases"/>
    <property type="match status" value="1"/>
</dbReference>
<evidence type="ECO:0000313" key="2">
    <source>
        <dbReference type="EMBL" id="BDS11511.1"/>
    </source>
</evidence>
<dbReference type="EMBL" id="AP026867">
    <property type="protein sequence ID" value="BDS11511.1"/>
    <property type="molecule type" value="Genomic_DNA"/>
</dbReference>
<organism evidence="2 3">
    <name type="scientific">Aureispira anguillae</name>
    <dbReference type="NCBI Taxonomy" id="2864201"/>
    <lineage>
        <taxon>Bacteria</taxon>
        <taxon>Pseudomonadati</taxon>
        <taxon>Bacteroidota</taxon>
        <taxon>Saprospiria</taxon>
        <taxon>Saprospirales</taxon>
        <taxon>Saprospiraceae</taxon>
        <taxon>Aureispira</taxon>
    </lineage>
</organism>
<gene>
    <name evidence="2" type="ORF">AsAng_0022250</name>
</gene>
<reference evidence="2" key="1">
    <citation type="submission" date="2022-09" db="EMBL/GenBank/DDBJ databases">
        <title>Aureispira anguillicida sp. nov., isolated from Leptocephalus of Japanese eel Anguilla japonica.</title>
        <authorList>
            <person name="Yuasa K."/>
            <person name="Mekata T."/>
            <person name="Ikunari K."/>
        </authorList>
    </citation>
    <scope>NUCLEOTIDE SEQUENCE</scope>
    <source>
        <strain evidence="2">EL160426</strain>
    </source>
</reference>